<dbReference type="Gene3D" id="3.30.565.10">
    <property type="entry name" value="Histidine kinase-like ATPase, C-terminal domain"/>
    <property type="match status" value="1"/>
</dbReference>
<evidence type="ECO:0000259" key="6">
    <source>
        <dbReference type="PROSITE" id="PS50109"/>
    </source>
</evidence>
<dbReference type="InterPro" id="IPR001610">
    <property type="entry name" value="PAC"/>
</dbReference>
<dbReference type="GO" id="GO:0000155">
    <property type="term" value="F:phosphorelay sensor kinase activity"/>
    <property type="evidence" value="ECO:0007669"/>
    <property type="project" value="InterPro"/>
</dbReference>
<dbReference type="InterPro" id="IPR005467">
    <property type="entry name" value="His_kinase_dom"/>
</dbReference>
<dbReference type="PROSITE" id="PS50113">
    <property type="entry name" value="PAC"/>
    <property type="match status" value="1"/>
</dbReference>
<dbReference type="CDD" id="cd00082">
    <property type="entry name" value="HisKA"/>
    <property type="match status" value="1"/>
</dbReference>
<feature type="transmembrane region" description="Helical" evidence="5">
    <location>
        <begin position="12"/>
        <end position="31"/>
    </location>
</feature>
<dbReference type="InterPro" id="IPR003594">
    <property type="entry name" value="HATPase_dom"/>
</dbReference>
<dbReference type="SUPFAM" id="SSF55874">
    <property type="entry name" value="ATPase domain of HSP90 chaperone/DNA topoisomerase II/histidine kinase"/>
    <property type="match status" value="1"/>
</dbReference>
<feature type="compositionally biased region" description="Low complexity" evidence="4">
    <location>
        <begin position="236"/>
        <end position="247"/>
    </location>
</feature>
<dbReference type="InterPro" id="IPR036890">
    <property type="entry name" value="HATPase_C_sf"/>
</dbReference>
<accession>A0A9X9WVF3</accession>
<feature type="region of interest" description="Disordered" evidence="4">
    <location>
        <begin position="236"/>
        <end position="257"/>
    </location>
</feature>
<name>A0A9X9WVF3_9PROT</name>
<dbReference type="InterPro" id="IPR036097">
    <property type="entry name" value="HisK_dim/P_sf"/>
</dbReference>
<dbReference type="EMBL" id="JAAEDM010000015">
    <property type="protein sequence ID" value="MBR0671132.1"/>
    <property type="molecule type" value="Genomic_DNA"/>
</dbReference>
<dbReference type="SUPFAM" id="SSF55785">
    <property type="entry name" value="PYP-like sensor domain (PAS domain)"/>
    <property type="match status" value="1"/>
</dbReference>
<gene>
    <name evidence="8" type="ORF">GXW76_08095</name>
</gene>
<evidence type="ECO:0000256" key="5">
    <source>
        <dbReference type="SAM" id="Phobius"/>
    </source>
</evidence>
<dbReference type="EC" id="2.7.13.3" evidence="2"/>
<dbReference type="InterPro" id="IPR035965">
    <property type="entry name" value="PAS-like_dom_sf"/>
</dbReference>
<dbReference type="SMART" id="SM00086">
    <property type="entry name" value="PAC"/>
    <property type="match status" value="1"/>
</dbReference>
<keyword evidence="3" id="KW-0597">Phosphoprotein</keyword>
<sequence length="707" mass="74570">MHVWPPPHHLPRLAPALLLAWVMLAAVAFWGGEAYLADQRRIAVAEGYAEADADVRAAEQYLLRIIDHVQGLHALARTRELLRAQRESEDAVAAIERHLMEVAGARASLVLQVAVIDPEGWLSYSTTPGWRPLYLGDREHFLVHLGGVEQGLHISEPLIGRTSGRASVQTTRAIADADGGLRGVSVVSLDPVVLSRGLAALGSVPAAQANLITLLRREDGRVLARTRDPELHLGRPAADRSAAGRAAIESGERSGTADGLTLDGKEVLLAFRVVEGTSIIATSAVDRSAHLARVAQEASRLRVAVAGLLFLLFLVGVAASLWSARRRAAATLEELDRTLSSIPFVVYRGAIGADGALSLLYLSPSVEDVTGWPRDPSGWTPAAWKQRADAGARDGAAAFATRLAAHGAAEREYRMTRRDGGTMLVMERARVLRRRTEGTLEIVGSLTDVSAAREVEAKTAVAAKLATLGEMAAGMAHELNQPLAAMLLAAENAQNALRRGDAPAVDARLEIIAGEAERARDIIDHLRIFARGDEGAPLGAVDPAAAVRDALLLVRAALREAGITVTVDLPGHLPAVRGRQVQLEQVLLNLLINARDALQERPPAAEGRRLAITGRVTAEGGVELGVRDNGGGVPPALIARVFDPFFTTKPPGVGTGIGLSICHGIILGFGGTIACRNADGGAEFTIALPAADPAGAAQDPVQPALQA</sequence>
<dbReference type="PANTHER" id="PTHR43065:SF42">
    <property type="entry name" value="TWO-COMPONENT SENSOR PPRA"/>
    <property type="match status" value="1"/>
</dbReference>
<dbReference type="Gene3D" id="3.30.450.20">
    <property type="entry name" value="PAS domain"/>
    <property type="match status" value="3"/>
</dbReference>
<evidence type="ECO:0000256" key="3">
    <source>
        <dbReference type="ARBA" id="ARBA00022553"/>
    </source>
</evidence>
<evidence type="ECO:0000313" key="9">
    <source>
        <dbReference type="Proteomes" id="UP001138751"/>
    </source>
</evidence>
<feature type="transmembrane region" description="Helical" evidence="5">
    <location>
        <begin position="303"/>
        <end position="322"/>
    </location>
</feature>
<dbReference type="InterPro" id="IPR003661">
    <property type="entry name" value="HisK_dim/P_dom"/>
</dbReference>
<protein>
    <recommendedName>
        <fullName evidence="2">histidine kinase</fullName>
        <ecNumber evidence="2">2.7.13.3</ecNumber>
    </recommendedName>
</protein>
<dbReference type="RefSeq" id="WP_211861507.1">
    <property type="nucleotide sequence ID" value="NZ_JAAEDM010000015.1"/>
</dbReference>
<dbReference type="Proteomes" id="UP001138751">
    <property type="component" value="Unassembled WGS sequence"/>
</dbReference>
<dbReference type="SUPFAM" id="SSF47384">
    <property type="entry name" value="Homodimeric domain of signal transducing histidine kinase"/>
    <property type="match status" value="1"/>
</dbReference>
<comment type="caution">
    <text evidence="8">The sequence shown here is derived from an EMBL/GenBank/DDBJ whole genome shotgun (WGS) entry which is preliminary data.</text>
</comment>
<reference evidence="8" key="1">
    <citation type="submission" date="2020-01" db="EMBL/GenBank/DDBJ databases">
        <authorList>
            <person name="Rat A."/>
        </authorList>
    </citation>
    <scope>NUCLEOTIDE SEQUENCE</scope>
    <source>
        <strain evidence="8">LMG 31231</strain>
    </source>
</reference>
<evidence type="ECO:0000256" key="2">
    <source>
        <dbReference type="ARBA" id="ARBA00012438"/>
    </source>
</evidence>
<dbReference type="PRINTS" id="PR00344">
    <property type="entry name" value="BCTRLSENSOR"/>
</dbReference>
<evidence type="ECO:0000256" key="4">
    <source>
        <dbReference type="SAM" id="MobiDB-lite"/>
    </source>
</evidence>
<keyword evidence="9" id="KW-1185">Reference proteome</keyword>
<evidence type="ECO:0000313" key="8">
    <source>
        <dbReference type="EMBL" id="MBR0671132.1"/>
    </source>
</evidence>
<dbReference type="Pfam" id="PF02518">
    <property type="entry name" value="HATPase_c"/>
    <property type="match status" value="1"/>
</dbReference>
<organism evidence="8 9">
    <name type="scientific">Neoroseomonas soli</name>
    <dbReference type="NCBI Taxonomy" id="1081025"/>
    <lineage>
        <taxon>Bacteria</taxon>
        <taxon>Pseudomonadati</taxon>
        <taxon>Pseudomonadota</taxon>
        <taxon>Alphaproteobacteria</taxon>
        <taxon>Acetobacterales</taxon>
        <taxon>Acetobacteraceae</taxon>
        <taxon>Neoroseomonas</taxon>
    </lineage>
</organism>
<dbReference type="PROSITE" id="PS50109">
    <property type="entry name" value="HIS_KIN"/>
    <property type="match status" value="1"/>
</dbReference>
<evidence type="ECO:0000259" key="7">
    <source>
        <dbReference type="PROSITE" id="PS50113"/>
    </source>
</evidence>
<dbReference type="SMART" id="SM00388">
    <property type="entry name" value="HisKA"/>
    <property type="match status" value="1"/>
</dbReference>
<dbReference type="Pfam" id="PF00512">
    <property type="entry name" value="HisKA"/>
    <property type="match status" value="1"/>
</dbReference>
<dbReference type="InterPro" id="IPR004358">
    <property type="entry name" value="Sig_transdc_His_kin-like_C"/>
</dbReference>
<dbReference type="PANTHER" id="PTHR43065">
    <property type="entry name" value="SENSOR HISTIDINE KINASE"/>
    <property type="match status" value="1"/>
</dbReference>
<evidence type="ECO:0000256" key="1">
    <source>
        <dbReference type="ARBA" id="ARBA00000085"/>
    </source>
</evidence>
<dbReference type="Gene3D" id="1.10.287.130">
    <property type="match status" value="1"/>
</dbReference>
<proteinExistence type="predicted"/>
<keyword evidence="5" id="KW-1133">Transmembrane helix</keyword>
<feature type="domain" description="PAC" evidence="7">
    <location>
        <begin position="409"/>
        <end position="461"/>
    </location>
</feature>
<reference evidence="8" key="2">
    <citation type="journal article" date="2021" name="Syst. Appl. Microbiol.">
        <title>Roseomonas hellenica sp. nov., isolated from roots of wild-growing Alkanna tinctoria.</title>
        <authorList>
            <person name="Rat A."/>
            <person name="Naranjo H.D."/>
            <person name="Lebbe L."/>
            <person name="Cnockaert M."/>
            <person name="Krigas N."/>
            <person name="Grigoriadou K."/>
            <person name="Maloupa E."/>
            <person name="Willems A."/>
        </authorList>
    </citation>
    <scope>NUCLEOTIDE SEQUENCE</scope>
    <source>
        <strain evidence="8">LMG 31231</strain>
    </source>
</reference>
<dbReference type="InterPro" id="IPR000700">
    <property type="entry name" value="PAS-assoc_C"/>
</dbReference>
<dbReference type="AlphaFoldDB" id="A0A9X9WVF3"/>
<comment type="catalytic activity">
    <reaction evidence="1">
        <text>ATP + protein L-histidine = ADP + protein N-phospho-L-histidine.</text>
        <dbReference type="EC" id="2.7.13.3"/>
    </reaction>
</comment>
<keyword evidence="5" id="KW-0472">Membrane</keyword>
<dbReference type="SMART" id="SM00387">
    <property type="entry name" value="HATPase_c"/>
    <property type="match status" value="1"/>
</dbReference>
<dbReference type="CDD" id="cd12914">
    <property type="entry name" value="PDC1_DGC_like"/>
    <property type="match status" value="1"/>
</dbReference>
<feature type="domain" description="Histidine kinase" evidence="6">
    <location>
        <begin position="474"/>
        <end position="692"/>
    </location>
</feature>
<keyword evidence="5" id="KW-0812">Transmembrane</keyword>